<evidence type="ECO:0000313" key="1">
    <source>
        <dbReference type="EMBL" id="OJD09455.1"/>
    </source>
</evidence>
<organism evidence="1 2">
    <name type="scientific">Blastomyces percursus</name>
    <dbReference type="NCBI Taxonomy" id="1658174"/>
    <lineage>
        <taxon>Eukaryota</taxon>
        <taxon>Fungi</taxon>
        <taxon>Dikarya</taxon>
        <taxon>Ascomycota</taxon>
        <taxon>Pezizomycotina</taxon>
        <taxon>Eurotiomycetes</taxon>
        <taxon>Eurotiomycetidae</taxon>
        <taxon>Onygenales</taxon>
        <taxon>Ajellomycetaceae</taxon>
        <taxon>Blastomyces</taxon>
    </lineage>
</organism>
<name>A0A1J9PZM6_9EURO</name>
<dbReference type="OrthoDB" id="4367135at2759"/>
<proteinExistence type="predicted"/>
<evidence type="ECO:0000313" key="2">
    <source>
        <dbReference type="Proteomes" id="UP000242791"/>
    </source>
</evidence>
<gene>
    <name evidence="1" type="ORF">ACJ73_10298</name>
</gene>
<keyword evidence="2" id="KW-1185">Reference proteome</keyword>
<dbReference type="EMBL" id="LGTZ01003691">
    <property type="protein sequence ID" value="OJD09455.1"/>
    <property type="molecule type" value="Genomic_DNA"/>
</dbReference>
<reference evidence="1 2" key="1">
    <citation type="submission" date="2015-08" db="EMBL/GenBank/DDBJ databases">
        <title>Emmonsia species relationships and genome sequence.</title>
        <authorList>
            <person name="Cuomo C.A."/>
            <person name="Schwartz I.S."/>
            <person name="Kenyon C."/>
            <person name="De Hoog G.S."/>
            <person name="Govender N.P."/>
            <person name="Botha A."/>
            <person name="Moreno L."/>
            <person name="De Vries M."/>
            <person name="Munoz J.F."/>
            <person name="Stielow J.B."/>
        </authorList>
    </citation>
    <scope>NUCLEOTIDE SEQUENCE [LARGE SCALE GENOMIC DNA]</scope>
    <source>
        <strain evidence="1 2">EI222</strain>
    </source>
</reference>
<sequence>MWWNVVQAQTDEIFIEAWDKLKAEYKDDYPEVVRYIEKEWLTESTKHHLLNSIQKRVFIWTIKLHHALRVLMQ</sequence>
<dbReference type="VEuPathDB" id="FungiDB:ACJ73_10298"/>
<protein>
    <submittedName>
        <fullName evidence="1">Uncharacterized protein</fullName>
    </submittedName>
</protein>
<accession>A0A1J9PZM6</accession>
<dbReference type="STRING" id="1658174.A0A1J9PZM6"/>
<comment type="caution">
    <text evidence="1">The sequence shown here is derived from an EMBL/GenBank/DDBJ whole genome shotgun (WGS) entry which is preliminary data.</text>
</comment>
<dbReference type="Proteomes" id="UP000242791">
    <property type="component" value="Unassembled WGS sequence"/>
</dbReference>
<dbReference type="AlphaFoldDB" id="A0A1J9PZM6"/>